<organism evidence="1 2">
    <name type="scientific">Tagetes erecta</name>
    <name type="common">African marigold</name>
    <dbReference type="NCBI Taxonomy" id="13708"/>
    <lineage>
        <taxon>Eukaryota</taxon>
        <taxon>Viridiplantae</taxon>
        <taxon>Streptophyta</taxon>
        <taxon>Embryophyta</taxon>
        <taxon>Tracheophyta</taxon>
        <taxon>Spermatophyta</taxon>
        <taxon>Magnoliopsida</taxon>
        <taxon>eudicotyledons</taxon>
        <taxon>Gunneridae</taxon>
        <taxon>Pentapetalae</taxon>
        <taxon>asterids</taxon>
        <taxon>campanulids</taxon>
        <taxon>Asterales</taxon>
        <taxon>Asteraceae</taxon>
        <taxon>Asteroideae</taxon>
        <taxon>Heliantheae alliance</taxon>
        <taxon>Tageteae</taxon>
        <taxon>Tagetes</taxon>
    </lineage>
</organism>
<dbReference type="Proteomes" id="UP001229421">
    <property type="component" value="Unassembled WGS sequence"/>
</dbReference>
<comment type="caution">
    <text evidence="1">The sequence shown here is derived from an EMBL/GenBank/DDBJ whole genome shotgun (WGS) entry which is preliminary data.</text>
</comment>
<evidence type="ECO:0000313" key="1">
    <source>
        <dbReference type="EMBL" id="KAK1422815.1"/>
    </source>
</evidence>
<keyword evidence="2" id="KW-1185">Reference proteome</keyword>
<dbReference type="AlphaFoldDB" id="A0AAD8KNG9"/>
<protein>
    <submittedName>
        <fullName evidence="1">Uncharacterized protein</fullName>
    </submittedName>
</protein>
<name>A0AAD8KNG9_TARER</name>
<accession>A0AAD8KNG9</accession>
<gene>
    <name evidence="1" type="ORF">QVD17_18104</name>
</gene>
<proteinExistence type="predicted"/>
<sequence length="75" mass="8578">MHTQSLVQLVFYMISYGLHFVHEHNHQLIFSTPFNPFLFTADAVDRKFASISTAGDSPFVLLVSELNKFLSFTII</sequence>
<reference evidence="1" key="1">
    <citation type="journal article" date="2023" name="bioRxiv">
        <title>Improved chromosome-level genome assembly for marigold (Tagetes erecta).</title>
        <authorList>
            <person name="Jiang F."/>
            <person name="Yuan L."/>
            <person name="Wang S."/>
            <person name="Wang H."/>
            <person name="Xu D."/>
            <person name="Wang A."/>
            <person name="Fan W."/>
        </authorList>
    </citation>
    <scope>NUCLEOTIDE SEQUENCE</scope>
    <source>
        <strain evidence="1">WSJ</strain>
        <tissue evidence="1">Leaf</tissue>
    </source>
</reference>
<dbReference type="EMBL" id="JAUHHV010000005">
    <property type="protein sequence ID" value="KAK1422815.1"/>
    <property type="molecule type" value="Genomic_DNA"/>
</dbReference>
<evidence type="ECO:0000313" key="2">
    <source>
        <dbReference type="Proteomes" id="UP001229421"/>
    </source>
</evidence>